<dbReference type="InterPro" id="IPR010900">
    <property type="entry name" value="NA_dinucl_GlycHdrlase_cat"/>
</dbReference>
<dbReference type="AlphaFoldDB" id="A0A1X1I3H6"/>
<feature type="domain" description="Nicotine adenine dinucleotide glycohydrolase catalytic" evidence="1">
    <location>
        <begin position="531"/>
        <end position="731"/>
    </location>
</feature>
<gene>
    <name evidence="2" type="ORF">B7715_01380</name>
</gene>
<dbReference type="EMBL" id="NCUQ01000009">
    <property type="protein sequence ID" value="ORO67686.1"/>
    <property type="molecule type" value="Genomic_DNA"/>
</dbReference>
<dbReference type="Pfam" id="PF07461">
    <property type="entry name" value="NADase_NGA"/>
    <property type="match status" value="1"/>
</dbReference>
<dbReference type="Gene3D" id="1.10.10.1660">
    <property type="entry name" value="Nicotine adenine dinucleotide glycohydrolase, helical linker domain"/>
    <property type="match status" value="1"/>
</dbReference>
<name>A0A1X1I3H6_STROR</name>
<evidence type="ECO:0000313" key="3">
    <source>
        <dbReference type="Proteomes" id="UP000193961"/>
    </source>
</evidence>
<accession>A0A1X1I3H6</accession>
<comment type="caution">
    <text evidence="2">The sequence shown here is derived from an EMBL/GenBank/DDBJ whole genome shotgun (WGS) entry which is preliminary data.</text>
</comment>
<sequence>MWYNWNIDTTEQKSYNLVEILDGKASPIQAAKDVYDGRIKAVKEMLAKKDQLSDEQIKALEGKSAEEIVAVRYPGQLPDYQRLKASRYYEENKESLQYVDMALKVVAFLGMAGGTILAPVTGGTSLTVTYASMAYLAADSAYSAFNGHTMITGNQLSTEDRVWAGIDAAVTLVSMGSVGYLAKLAKSGKNGSTLLKNLATAGTHADDVNDVTKVVYAVGTGKDPSSDIQNLMFGQVMGIGMKSAGNYIGKKFGAPAVDVPSTKTSHLDVPLQGKQIPKLDPANVRLSSRPDLHLKASPADGTLAKLKTHPPVSVDLPKMKQIRADYNDYVAHKTSVGEKPLSMSDWKVKNNLSEQNFANYREFSTTKIDDFKTNFKDVETRITVETRNAAGEIQRIQLKAVGVDETGKIRIQDYTTAKDGLSVKRKEILDSLSKYGGTIVGEGKGRFTGGTKIEPGTRIEIISHKTSNISIEHVSPEIKKATFAKFDELASREIEWNTPEKQAAFKETFDMYAERAVKEGAVPNKETFYKMYEARQYDYPDVYKDAIKQPYLEKGASSVVNGKSVKNFAFSEKGSSIGRTDNGIGQGNFATSIVEDSTLLYDKSGNLKSGHEIATVKGVNDNTYKSGIYQYEYSPELVRNMDKKGWIQFPNGDTPGSSSLNIPGAKTWAGSNINMSESELLMPTIDTTGHSYDDFLSAIKRQGYYEIENPLVYEPGTNKIEQVEGIFRINQWSN</sequence>
<protein>
    <recommendedName>
        <fullName evidence="1">Nicotine adenine dinucleotide glycohydrolase catalytic domain-containing protein</fullName>
    </recommendedName>
</protein>
<evidence type="ECO:0000313" key="2">
    <source>
        <dbReference type="EMBL" id="ORO67686.1"/>
    </source>
</evidence>
<proteinExistence type="predicted"/>
<organism evidence="2 3">
    <name type="scientific">Streptococcus oralis subsp. oralis</name>
    <dbReference type="NCBI Taxonomy" id="1891914"/>
    <lineage>
        <taxon>Bacteria</taxon>
        <taxon>Bacillati</taxon>
        <taxon>Bacillota</taxon>
        <taxon>Bacilli</taxon>
        <taxon>Lactobacillales</taxon>
        <taxon>Streptococcaceae</taxon>
        <taxon>Streptococcus</taxon>
    </lineage>
</organism>
<reference evidence="2 3" key="1">
    <citation type="journal article" date="2016" name="Eur. J. Clin. Microbiol. Infect. Dis.">
        <title>Whole genome sequencing as a tool for phylogenetic analysis of clinical strains of Mitis group streptococci.</title>
        <authorList>
            <person name="Rasmussen L.H."/>
            <person name="Dargis R."/>
            <person name="Hojholt K."/>
            <person name="Christensen J.J."/>
            <person name="Skovgaard O."/>
            <person name="Justesen U.S."/>
            <person name="Rosenvinge F.S."/>
            <person name="Moser C."/>
            <person name="Lukjancenko O."/>
            <person name="Rasmussen S."/>
            <person name="Nielsen X.C."/>
        </authorList>
    </citation>
    <scope>NUCLEOTIDE SEQUENCE [LARGE SCALE GENOMIC DNA]</scope>
    <source>
        <strain evidence="2 3">OD_321121_09</strain>
    </source>
</reference>
<dbReference type="Proteomes" id="UP000193961">
    <property type="component" value="Unassembled WGS sequence"/>
</dbReference>
<dbReference type="RefSeq" id="WP_084881303.1">
    <property type="nucleotide sequence ID" value="NZ_NCUQ01000009.1"/>
</dbReference>
<dbReference type="InterPro" id="IPR041934">
    <property type="entry name" value="NAD_glyco_helical_dom"/>
</dbReference>
<evidence type="ECO:0000259" key="1">
    <source>
        <dbReference type="Pfam" id="PF07461"/>
    </source>
</evidence>